<organism evidence="5 6">
    <name type="scientific">Paraburkholderia phenoliruptrix</name>
    <dbReference type="NCBI Taxonomy" id="252970"/>
    <lineage>
        <taxon>Bacteria</taxon>
        <taxon>Pseudomonadati</taxon>
        <taxon>Pseudomonadota</taxon>
        <taxon>Betaproteobacteria</taxon>
        <taxon>Burkholderiales</taxon>
        <taxon>Burkholderiaceae</taxon>
        <taxon>Paraburkholderia</taxon>
    </lineage>
</organism>
<dbReference type="SMART" id="SM00530">
    <property type="entry name" value="HTH_XRE"/>
    <property type="match status" value="1"/>
</dbReference>
<evidence type="ECO:0000259" key="4">
    <source>
        <dbReference type="PROSITE" id="PS50943"/>
    </source>
</evidence>
<accession>A0A6J5C9I6</accession>
<reference evidence="5 6" key="1">
    <citation type="submission" date="2020-04" db="EMBL/GenBank/DDBJ databases">
        <authorList>
            <person name="De Canck E."/>
        </authorList>
    </citation>
    <scope>NUCLEOTIDE SEQUENCE [LARGE SCALE GENOMIC DNA]</scope>
    <source>
        <strain evidence="5 6">LMG 22037</strain>
    </source>
</reference>
<dbReference type="RefSeq" id="WP_035483255.1">
    <property type="nucleotide sequence ID" value="NZ_CADFGL010000037.1"/>
</dbReference>
<dbReference type="InterPro" id="IPR001387">
    <property type="entry name" value="Cro/C1-type_HTH"/>
</dbReference>
<dbReference type="CDD" id="cd00093">
    <property type="entry name" value="HTH_XRE"/>
    <property type="match status" value="1"/>
</dbReference>
<evidence type="ECO:0000313" key="6">
    <source>
        <dbReference type="Proteomes" id="UP000494249"/>
    </source>
</evidence>
<keyword evidence="3" id="KW-0804">Transcription</keyword>
<dbReference type="SUPFAM" id="SSF51306">
    <property type="entry name" value="LexA/Signal peptidase"/>
    <property type="match status" value="1"/>
</dbReference>
<dbReference type="Proteomes" id="UP000494249">
    <property type="component" value="Unassembled WGS sequence"/>
</dbReference>
<keyword evidence="1" id="KW-0805">Transcription regulation</keyword>
<evidence type="ECO:0000256" key="3">
    <source>
        <dbReference type="ARBA" id="ARBA00023163"/>
    </source>
</evidence>
<dbReference type="CDD" id="cd06529">
    <property type="entry name" value="S24_LexA-like"/>
    <property type="match status" value="1"/>
</dbReference>
<dbReference type="InterPro" id="IPR015927">
    <property type="entry name" value="Peptidase_S24_S26A/B/C"/>
</dbReference>
<dbReference type="AlphaFoldDB" id="A0A6J5C9I6"/>
<evidence type="ECO:0000256" key="1">
    <source>
        <dbReference type="ARBA" id="ARBA00023015"/>
    </source>
</evidence>
<dbReference type="Pfam" id="PF00717">
    <property type="entry name" value="Peptidase_S24"/>
    <property type="match status" value="1"/>
</dbReference>
<evidence type="ECO:0000256" key="2">
    <source>
        <dbReference type="ARBA" id="ARBA00023125"/>
    </source>
</evidence>
<dbReference type="PANTHER" id="PTHR40661">
    <property type="match status" value="1"/>
</dbReference>
<dbReference type="Gene3D" id="2.10.109.10">
    <property type="entry name" value="Umud Fragment, subunit A"/>
    <property type="match status" value="1"/>
</dbReference>
<gene>
    <name evidence="5" type="primary">prtR</name>
    <name evidence="5" type="ORF">LMG22037_05500</name>
</gene>
<dbReference type="GO" id="GO:0003677">
    <property type="term" value="F:DNA binding"/>
    <property type="evidence" value="ECO:0007669"/>
    <property type="project" value="UniProtKB-KW"/>
</dbReference>
<dbReference type="InterPro" id="IPR039418">
    <property type="entry name" value="LexA-like"/>
</dbReference>
<dbReference type="Pfam" id="PF13443">
    <property type="entry name" value="HTH_26"/>
    <property type="match status" value="1"/>
</dbReference>
<dbReference type="PROSITE" id="PS50943">
    <property type="entry name" value="HTH_CROC1"/>
    <property type="match status" value="1"/>
</dbReference>
<dbReference type="InterPro" id="IPR036286">
    <property type="entry name" value="LexA/Signal_pep-like_sf"/>
</dbReference>
<evidence type="ECO:0000313" key="5">
    <source>
        <dbReference type="EMBL" id="CAB3730051.1"/>
    </source>
</evidence>
<proteinExistence type="predicted"/>
<dbReference type="EMBL" id="CADIKB010000040">
    <property type="protein sequence ID" value="CAB3730051.1"/>
    <property type="molecule type" value="Genomic_DNA"/>
</dbReference>
<sequence>MKIANQLDRLMQIRGIPSQSALARLSGVSQAAINRILQGVTENPDLETLRKLAVALDVTVEHLTKGIDPNGVSAEKKPKHALDPHKGNVTVWENEDDLEPDDERVWIDRFDYHFSAGTGVIQWEVREKKALPFNKSFFREMGSNPKDCKLLVVRGQSMEPFLFNRDVFMIDTSRTHIRDGNVYAIYLEDEALVKQVFKKPGGTLVLHSYNPTHPDVEVTPEQMESVHIVGEYIYRSGAGPAGR</sequence>
<dbReference type="SUPFAM" id="SSF47413">
    <property type="entry name" value="lambda repressor-like DNA-binding domains"/>
    <property type="match status" value="1"/>
</dbReference>
<dbReference type="InterPro" id="IPR010982">
    <property type="entry name" value="Lambda_DNA-bd_dom_sf"/>
</dbReference>
<name>A0A6J5C9I6_9BURK</name>
<keyword evidence="2" id="KW-0238">DNA-binding</keyword>
<feature type="domain" description="HTH cro/C1-type" evidence="4">
    <location>
        <begin position="18"/>
        <end position="63"/>
    </location>
</feature>
<dbReference type="Gene3D" id="1.10.260.40">
    <property type="entry name" value="lambda repressor-like DNA-binding domains"/>
    <property type="match status" value="1"/>
</dbReference>
<protein>
    <submittedName>
        <fullName evidence="5">HTH-type transcriptional regulator PrtR</fullName>
    </submittedName>
</protein>
<dbReference type="PANTHER" id="PTHR40661:SF3">
    <property type="entry name" value="FELS-1 PROPHAGE TRANSCRIPTIONAL REGULATOR"/>
    <property type="match status" value="1"/>
</dbReference>